<dbReference type="EMBL" id="CAJNJA010063008">
    <property type="protein sequence ID" value="CAE7878100.1"/>
    <property type="molecule type" value="Genomic_DNA"/>
</dbReference>
<dbReference type="PANTHER" id="PTHR47447">
    <property type="entry name" value="OS03G0856100 PROTEIN"/>
    <property type="match status" value="1"/>
</dbReference>
<name>A0A813ARR8_9DINO</name>
<keyword evidence="1" id="KW-0677">Repeat</keyword>
<evidence type="ECO:0000313" key="3">
    <source>
        <dbReference type="EMBL" id="CAE7878100.1"/>
    </source>
</evidence>
<dbReference type="InterPro" id="IPR011990">
    <property type="entry name" value="TPR-like_helical_dom_sf"/>
</dbReference>
<evidence type="ECO:0000313" key="4">
    <source>
        <dbReference type="Proteomes" id="UP000601435"/>
    </source>
</evidence>
<accession>A0A813ARR8</accession>
<comment type="caution">
    <text evidence="3">The sequence shown here is derived from an EMBL/GenBank/DDBJ whole genome shotgun (WGS) entry which is preliminary data.</text>
</comment>
<dbReference type="Proteomes" id="UP000601435">
    <property type="component" value="Unassembled WGS sequence"/>
</dbReference>
<dbReference type="Pfam" id="PF13812">
    <property type="entry name" value="PPR_3"/>
    <property type="match status" value="1"/>
</dbReference>
<dbReference type="PROSITE" id="PS51375">
    <property type="entry name" value="PPR"/>
    <property type="match status" value="1"/>
</dbReference>
<organism evidence="3 4">
    <name type="scientific">Symbiodinium necroappetens</name>
    <dbReference type="NCBI Taxonomy" id="1628268"/>
    <lineage>
        <taxon>Eukaryota</taxon>
        <taxon>Sar</taxon>
        <taxon>Alveolata</taxon>
        <taxon>Dinophyceae</taxon>
        <taxon>Suessiales</taxon>
        <taxon>Symbiodiniaceae</taxon>
        <taxon>Symbiodinium</taxon>
    </lineage>
</organism>
<sequence>MGCSVDWASERCRLHNCDQRMQQERPVAGSFGSPDRYTCKTLATERDFLQRQHWLAALTLFRSAARWVRRDVITYNSSLSTFSEKSRSLWELAIMQLSAIRFAGLEPDRISFNATATAASCTSWAFSLLALQELREGGEADAVSYNCGITASEKGQEWPVALQLLANLNAGGLRGTVVTAGAAISACAAHGAWEEALLQLFRLQMRRLQSSIAHNAAMCACERSSHWEQALLLFVGMVFASLRPSIISYNTTMTACVSGEQWQRAMSLFVETPAAARTAVTYGAAVSAMETARQWQEALALLVECRGRKLRLDLVIFNSVISACEKGGHWQGALQLLEDLEEASLEKSLVSYNAAISASEKAGYWQLALGLVAELRRRRLQENLITCCAAIAACTRGMEWSAALSLLSLQQRMKQEHHVAYVSAVNACVQSWQHQPAQRVLSELEMFLCGLAKTSARLGRRQIGNEWPLAQASPRRADEL</sequence>
<reference evidence="3" key="1">
    <citation type="submission" date="2021-02" db="EMBL/GenBank/DDBJ databases">
        <authorList>
            <person name="Dougan E. K."/>
            <person name="Rhodes N."/>
            <person name="Thang M."/>
            <person name="Chan C."/>
        </authorList>
    </citation>
    <scope>NUCLEOTIDE SEQUENCE</scope>
</reference>
<dbReference type="PANTHER" id="PTHR47447:SF17">
    <property type="entry name" value="OS12G0638900 PROTEIN"/>
    <property type="match status" value="1"/>
</dbReference>
<dbReference type="Pfam" id="PF01535">
    <property type="entry name" value="PPR"/>
    <property type="match status" value="1"/>
</dbReference>
<dbReference type="Gene3D" id="1.25.40.10">
    <property type="entry name" value="Tetratricopeptide repeat domain"/>
    <property type="match status" value="3"/>
</dbReference>
<evidence type="ECO:0008006" key="5">
    <source>
        <dbReference type="Google" id="ProtNLM"/>
    </source>
</evidence>
<gene>
    <name evidence="3" type="ORF">SNEC2469_LOCUS28719</name>
</gene>
<dbReference type="InterPro" id="IPR002885">
    <property type="entry name" value="PPR_rpt"/>
</dbReference>
<dbReference type="OrthoDB" id="432208at2759"/>
<protein>
    <recommendedName>
        <fullName evidence="5">Pentatricopeptide repeat-containing protein, chloroplastic</fullName>
    </recommendedName>
</protein>
<evidence type="ECO:0000256" key="1">
    <source>
        <dbReference type="ARBA" id="ARBA00022737"/>
    </source>
</evidence>
<proteinExistence type="predicted"/>
<feature type="repeat" description="PPR" evidence="2">
    <location>
        <begin position="313"/>
        <end position="347"/>
    </location>
</feature>
<keyword evidence="4" id="KW-1185">Reference proteome</keyword>
<evidence type="ECO:0000256" key="2">
    <source>
        <dbReference type="PROSITE-ProRule" id="PRU00708"/>
    </source>
</evidence>
<dbReference type="AlphaFoldDB" id="A0A813ARR8"/>